<sequence length="70" mass="7801">MGCCATSIHLLRWFRAFLDRSRSGLVPRKGRAAAPGSRITSSIAGAAAQPFRGTTPLLQRLRRRIESRHR</sequence>
<evidence type="ECO:0000313" key="1">
    <source>
        <dbReference type="EMBL" id="AZL73879.1"/>
    </source>
</evidence>
<gene>
    <name evidence="1" type="ORF">EI693_12595</name>
</gene>
<evidence type="ECO:0000313" key="2">
    <source>
        <dbReference type="Proteomes" id="UP000272622"/>
    </source>
</evidence>
<keyword evidence="2" id="KW-1185">Reference proteome</keyword>
<name>A0ABM7CQX3_9PSED</name>
<reference evidence="1 2" key="1">
    <citation type="submission" date="2018-12" db="EMBL/GenBank/DDBJ databases">
        <authorList>
            <person name="Li S."/>
            <person name="Yang R."/>
            <person name="Chen G."/>
            <person name="Zou L."/>
            <person name="Zhang C."/>
            <person name="Chen Y."/>
            <person name="Liu Z."/>
            <person name="Li Y."/>
            <person name="Yan Y."/>
            <person name="Huang M."/>
            <person name="Chen T."/>
        </authorList>
    </citation>
    <scope>NUCLEOTIDE SEQUENCE [LARGE SCALE GENOMIC DNA]</scope>
    <source>
        <strain evidence="1 2">2014</strain>
    </source>
</reference>
<protein>
    <recommendedName>
        <fullName evidence="3">DUF1534 domain-containing protein</fullName>
    </recommendedName>
</protein>
<dbReference type="EMBL" id="CP034337">
    <property type="protein sequence ID" value="AZL73879.1"/>
    <property type="molecule type" value="Genomic_DNA"/>
</dbReference>
<organism evidence="1 2">
    <name type="scientific">Pseudomonas oryziphila</name>
    <dbReference type="NCBI Taxonomy" id="2894079"/>
    <lineage>
        <taxon>Bacteria</taxon>
        <taxon>Pseudomonadati</taxon>
        <taxon>Pseudomonadota</taxon>
        <taxon>Gammaproteobacteria</taxon>
        <taxon>Pseudomonadales</taxon>
        <taxon>Pseudomonadaceae</taxon>
        <taxon>Pseudomonas</taxon>
    </lineage>
</organism>
<evidence type="ECO:0008006" key="3">
    <source>
        <dbReference type="Google" id="ProtNLM"/>
    </source>
</evidence>
<proteinExistence type="predicted"/>
<accession>A0ABM7CQX3</accession>
<dbReference type="Proteomes" id="UP000272622">
    <property type="component" value="Chromosome"/>
</dbReference>